<keyword evidence="2" id="KW-1185">Reference proteome</keyword>
<organism evidence="1 2">
    <name type="scientific">Labilithrix luteola</name>
    <dbReference type="NCBI Taxonomy" id="1391654"/>
    <lineage>
        <taxon>Bacteria</taxon>
        <taxon>Pseudomonadati</taxon>
        <taxon>Myxococcota</taxon>
        <taxon>Polyangia</taxon>
        <taxon>Polyangiales</taxon>
        <taxon>Labilitrichaceae</taxon>
        <taxon>Labilithrix</taxon>
    </lineage>
</organism>
<protein>
    <submittedName>
        <fullName evidence="1">Uncharacterized protein</fullName>
    </submittedName>
</protein>
<gene>
    <name evidence="1" type="ORF">AKJ09_09702</name>
</gene>
<reference evidence="1 2" key="1">
    <citation type="submission" date="2015-08" db="EMBL/GenBank/DDBJ databases">
        <authorList>
            <person name="Babu N.S."/>
            <person name="Beckwith C.J."/>
            <person name="Beseler K.G."/>
            <person name="Brison A."/>
            <person name="Carone J.V."/>
            <person name="Caskin T.P."/>
            <person name="Diamond M."/>
            <person name="Durham M.E."/>
            <person name="Foxe J.M."/>
            <person name="Go M."/>
            <person name="Henderson B.A."/>
            <person name="Jones I.B."/>
            <person name="McGettigan J.A."/>
            <person name="Micheletti S.J."/>
            <person name="Nasrallah M.E."/>
            <person name="Ortiz D."/>
            <person name="Piller C.R."/>
            <person name="Privatt S.R."/>
            <person name="Schneider S.L."/>
            <person name="Sharp S."/>
            <person name="Smith T.C."/>
            <person name="Stanton J.D."/>
            <person name="Ullery H.E."/>
            <person name="Wilson R.J."/>
            <person name="Serrano M.G."/>
            <person name="Buck G."/>
            <person name="Lee V."/>
            <person name="Wang Y."/>
            <person name="Carvalho R."/>
            <person name="Voegtly L."/>
            <person name="Shi R."/>
            <person name="Duckworth R."/>
            <person name="Johnson A."/>
            <person name="Loviza R."/>
            <person name="Walstead R."/>
            <person name="Shah Z."/>
            <person name="Kiflezghi M."/>
            <person name="Wade K."/>
            <person name="Ball S.L."/>
            <person name="Bradley K.W."/>
            <person name="Asai D.J."/>
            <person name="Bowman C.A."/>
            <person name="Russell D.A."/>
            <person name="Pope W.H."/>
            <person name="Jacobs-Sera D."/>
            <person name="Hendrix R.W."/>
            <person name="Hatfull G.F."/>
        </authorList>
    </citation>
    <scope>NUCLEOTIDE SEQUENCE [LARGE SCALE GENOMIC DNA]</scope>
    <source>
        <strain evidence="1 2">DSM 27648</strain>
    </source>
</reference>
<dbReference type="EMBL" id="CP012333">
    <property type="protein sequence ID" value="AKV03039.1"/>
    <property type="molecule type" value="Genomic_DNA"/>
</dbReference>
<dbReference type="Proteomes" id="UP000064967">
    <property type="component" value="Chromosome"/>
</dbReference>
<dbReference type="AlphaFoldDB" id="A0A0K1QBB7"/>
<name>A0A0K1QBB7_9BACT</name>
<sequence length="61" mass="6715">MFHGLLLTSSPPKGDRIAPRRFAQICRGPTMVSRCSTSSTHSRPPASVRAIVMRSCRWTSA</sequence>
<proteinExistence type="predicted"/>
<accession>A0A0K1QBB7</accession>
<dbReference type="KEGG" id="llu:AKJ09_09702"/>
<evidence type="ECO:0000313" key="1">
    <source>
        <dbReference type="EMBL" id="AKV03039.1"/>
    </source>
</evidence>
<evidence type="ECO:0000313" key="2">
    <source>
        <dbReference type="Proteomes" id="UP000064967"/>
    </source>
</evidence>